<dbReference type="RefSeq" id="WP_126549529.1">
    <property type="nucleotide sequence ID" value="NZ_BIFS01000001.1"/>
</dbReference>
<dbReference type="InterPro" id="IPR001279">
    <property type="entry name" value="Metallo-B-lactamas"/>
</dbReference>
<name>A0A402AFU0_9CHLR</name>
<gene>
    <name evidence="4" type="ORF">KDK_17230</name>
</gene>
<accession>A0A402AFU0</accession>
<evidence type="ECO:0000256" key="1">
    <source>
        <dbReference type="ARBA" id="ARBA00022801"/>
    </source>
</evidence>
<dbReference type="Pfam" id="PF10996">
    <property type="entry name" value="Beta-Casp"/>
    <property type="match status" value="1"/>
</dbReference>
<proteinExistence type="predicted"/>
<dbReference type="InterPro" id="IPR050698">
    <property type="entry name" value="MBL"/>
</dbReference>
<reference evidence="5" key="1">
    <citation type="submission" date="2018-12" db="EMBL/GenBank/DDBJ databases">
        <title>Tengunoibacter tsumagoiensis gen. nov., sp. nov., Dictyobacter kobayashii sp. nov., D. alpinus sp. nov., and D. joshuensis sp. nov. and description of Dictyobacteraceae fam. nov. within the order Ktedonobacterales isolated from Tengu-no-mugimeshi.</title>
        <authorList>
            <person name="Wang C.M."/>
            <person name="Zheng Y."/>
            <person name="Sakai Y."/>
            <person name="Toyoda A."/>
            <person name="Minakuchi Y."/>
            <person name="Abe K."/>
            <person name="Yokota A."/>
            <person name="Yabe S."/>
        </authorList>
    </citation>
    <scope>NUCLEOTIDE SEQUENCE [LARGE SCALE GENOMIC DNA]</scope>
    <source>
        <strain evidence="5">Uno11</strain>
    </source>
</reference>
<dbReference type="Pfam" id="PF00753">
    <property type="entry name" value="Lactamase_B"/>
    <property type="match status" value="1"/>
</dbReference>
<sequence length="1404" mass="156386">MHVLFIGGTSEVGASCLAVQIADQWIVIDAGVRVDRSADPLPDFALLEDKDVRAIFVTHAHADHIGALPLLHQAYPDIPIFASRATGLLMEVMLADAQRIMQRRAVEEMELPLYPSDLVERMLNQVRPLPVGEAVMIPELPEVTVIASPAGHIAGAISLGFVAPDGSLVVSGDISVTEQRTVSGAQPPPIEKPDLLILEATYGSRLHANRQAEEQRLAQAVAEGIERGGHVLIPCFGLGRGQEVLLLLVDAQQKGMIPEFPIYVDGLVRRVCSTYHLLPEALTPKLTRQIRKGYYPFAGRRITYVKDEHDRERILAGEPACIISSSGMLTGGPSVWYASRLISNPQASILITSYQDEESPGKRLLDVADRRQDSLDLDGVSTVVNCHVGKYSLSAHADAGELASYAASLQPLYVALVHGDDESRLALRARLSDTDVLLPDNATEFSISAGRVVHPTLSNSVTALSQLRVGIGQGLPFERAHVEQLWQAVSQISTLRIVTVRELALIWDGHAHEETIARILDVLKQDPRYRYFMPHRALEEAFYVRGKSTSSELFSDLIGQVLFVQVAFGGSPMPALCRGLLPTASVRLQFAPGVSDRIRYAYSTILDVLGALPEHLEERQVSSYLTELSRQARVLRRSLSAQKLALACHENTNYTLSELCELSRVSSTELADRLAVADLVQRSSSLFYVQLMPQFEEGQTIYTLAPNWQEALKKEESETPAAQIDRRVVLQILEQYIGNPPDLYRRRFDADTGDITLSFHFPDIAKKKYQQALIEAAEEADVNISISPYAHQDALSEMAQQVLPEGLSIQSHPSVYQETRHIHFDVSGQTTPRALKEAQARYRDLTGWHLTFMGATIGATAVPQTMPEIVAEPPVISLVSCEEAVRVAEQRLNSLPGFIQIDVEEAWHSLIVSFLFPDVARSRHASLWKEIAELTGWYVKIIPIASRDALIEIARRSLPEGLVCVGIPEVLAAQKVVRLVYDGYDSHEDINDARTEFQVTTGWTLSLLHTSSVVAANTGNHQHSRATAIRPSDKPYRMEDALHYAQELLKPLPGYLRVKVEMESRTLVPRFTFPDIARERYAEQLASISEVTGWNVRLHLIIYPPALKEVLAHILPEGLSCVDTPSIYQDKHKVGIVCVGQVSPEAVQEAQRRFTEETGWELELRGSSVEAIAEETIPADVALLSRSQAMMRVVETFGDAHDFYQLGVDDRRSTLWLHFYFPELARRRYEAQLEHLSHETGWRIDVDKDVHQKALVEAVMRLLPPNITIIGKKSILHEQLTLRLTCTGSLEAGQLQQIQHSFTEETGWNVILDFSGQQAFYIAPNESEQRDIAESRAREPLNERDAQALVQAKLATYGVVRRLLVDAIRHILLVHFQFTNGQRHIDTSLLNELETETGWHIQLA</sequence>
<dbReference type="SUPFAM" id="SSF56281">
    <property type="entry name" value="Metallo-hydrolase/oxidoreductase"/>
    <property type="match status" value="1"/>
</dbReference>
<dbReference type="InterPro" id="IPR036866">
    <property type="entry name" value="RibonucZ/Hydroxyglut_hydro"/>
</dbReference>
<organism evidence="4 5">
    <name type="scientific">Dictyobacter kobayashii</name>
    <dbReference type="NCBI Taxonomy" id="2014872"/>
    <lineage>
        <taxon>Bacteria</taxon>
        <taxon>Bacillati</taxon>
        <taxon>Chloroflexota</taxon>
        <taxon>Ktedonobacteria</taxon>
        <taxon>Ktedonobacterales</taxon>
        <taxon>Dictyobacteraceae</taxon>
        <taxon>Dictyobacter</taxon>
    </lineage>
</organism>
<evidence type="ECO:0000259" key="2">
    <source>
        <dbReference type="SMART" id="SM00849"/>
    </source>
</evidence>
<feature type="domain" description="Beta-Casp" evidence="3">
    <location>
        <begin position="241"/>
        <end position="364"/>
    </location>
</feature>
<dbReference type="PANTHER" id="PTHR11203:SF37">
    <property type="entry name" value="INTEGRATOR COMPLEX SUBUNIT 11"/>
    <property type="match status" value="1"/>
</dbReference>
<dbReference type="GO" id="GO:0004521">
    <property type="term" value="F:RNA endonuclease activity"/>
    <property type="evidence" value="ECO:0007669"/>
    <property type="project" value="TreeGrafter"/>
</dbReference>
<dbReference type="GO" id="GO:0016787">
    <property type="term" value="F:hydrolase activity"/>
    <property type="evidence" value="ECO:0007669"/>
    <property type="project" value="UniProtKB-KW"/>
</dbReference>
<evidence type="ECO:0000313" key="4">
    <source>
        <dbReference type="EMBL" id="GCE17923.1"/>
    </source>
</evidence>
<comment type="caution">
    <text evidence="4">The sequence shown here is derived from an EMBL/GenBank/DDBJ whole genome shotgun (WGS) entry which is preliminary data.</text>
</comment>
<dbReference type="CDD" id="cd16295">
    <property type="entry name" value="TTHA0252-CPSF-like_MBL-fold"/>
    <property type="match status" value="1"/>
</dbReference>
<evidence type="ECO:0000313" key="5">
    <source>
        <dbReference type="Proteomes" id="UP000287188"/>
    </source>
</evidence>
<dbReference type="Gene3D" id="3.40.50.10890">
    <property type="match status" value="1"/>
</dbReference>
<dbReference type="PANTHER" id="PTHR11203">
    <property type="entry name" value="CLEAVAGE AND POLYADENYLATION SPECIFICITY FACTOR FAMILY MEMBER"/>
    <property type="match status" value="1"/>
</dbReference>
<feature type="domain" description="Metallo-beta-lactamase" evidence="2">
    <location>
        <begin position="13"/>
        <end position="225"/>
    </location>
</feature>
<dbReference type="Pfam" id="PF07521">
    <property type="entry name" value="RMMBL"/>
    <property type="match status" value="1"/>
</dbReference>
<protein>
    <recommendedName>
        <fullName evidence="6">MBL fold hydrolase</fullName>
    </recommendedName>
</protein>
<evidence type="ECO:0000259" key="3">
    <source>
        <dbReference type="SMART" id="SM01027"/>
    </source>
</evidence>
<dbReference type="SMART" id="SM01027">
    <property type="entry name" value="Beta-Casp"/>
    <property type="match status" value="1"/>
</dbReference>
<evidence type="ECO:0008006" key="6">
    <source>
        <dbReference type="Google" id="ProtNLM"/>
    </source>
</evidence>
<dbReference type="SMART" id="SM00849">
    <property type="entry name" value="Lactamase_B"/>
    <property type="match status" value="1"/>
</dbReference>
<dbReference type="OrthoDB" id="9803916at2"/>
<dbReference type="EMBL" id="BIFS01000001">
    <property type="protein sequence ID" value="GCE17923.1"/>
    <property type="molecule type" value="Genomic_DNA"/>
</dbReference>
<keyword evidence="1" id="KW-0378">Hydrolase</keyword>
<dbReference type="InterPro" id="IPR022712">
    <property type="entry name" value="Beta_Casp"/>
</dbReference>
<dbReference type="Proteomes" id="UP000287188">
    <property type="component" value="Unassembled WGS sequence"/>
</dbReference>
<dbReference type="InterPro" id="IPR011108">
    <property type="entry name" value="RMMBL"/>
</dbReference>
<keyword evidence="5" id="KW-1185">Reference proteome</keyword>
<dbReference type="Gene3D" id="3.60.15.10">
    <property type="entry name" value="Ribonuclease Z/Hydroxyacylglutathione hydrolase-like"/>
    <property type="match status" value="1"/>
</dbReference>